<keyword evidence="1" id="KW-0813">Transport</keyword>
<accession>A0A484HFR5</accession>
<keyword evidence="7" id="KW-0472">Membrane</keyword>
<dbReference type="InterPro" id="IPR051684">
    <property type="entry name" value="Electron_Trans/Redox"/>
</dbReference>
<dbReference type="PROSITE" id="PS00198">
    <property type="entry name" value="4FE4S_FER_1"/>
    <property type="match status" value="1"/>
</dbReference>
<keyword evidence="7" id="KW-0812">Transmembrane</keyword>
<dbReference type="InterPro" id="IPR017900">
    <property type="entry name" value="4Fe4S_Fe_S_CS"/>
</dbReference>
<evidence type="ECO:0000256" key="4">
    <source>
        <dbReference type="ARBA" id="ARBA00022982"/>
    </source>
</evidence>
<keyword evidence="4" id="KW-0249">Electron transport</keyword>
<evidence type="ECO:0000256" key="6">
    <source>
        <dbReference type="ARBA" id="ARBA00023014"/>
    </source>
</evidence>
<keyword evidence="3" id="KW-0479">Metal-binding</keyword>
<evidence type="ECO:0000256" key="7">
    <source>
        <dbReference type="SAM" id="Phobius"/>
    </source>
</evidence>
<evidence type="ECO:0000256" key="5">
    <source>
        <dbReference type="ARBA" id="ARBA00023004"/>
    </source>
</evidence>
<evidence type="ECO:0000256" key="3">
    <source>
        <dbReference type="ARBA" id="ARBA00022723"/>
    </source>
</evidence>
<organism evidence="9">
    <name type="scientific">uncultured Desulfobacteraceae bacterium</name>
    <dbReference type="NCBI Taxonomy" id="218296"/>
    <lineage>
        <taxon>Bacteria</taxon>
        <taxon>Pseudomonadati</taxon>
        <taxon>Thermodesulfobacteriota</taxon>
        <taxon>Desulfobacteria</taxon>
        <taxon>Desulfobacterales</taxon>
        <taxon>Desulfobacteraceae</taxon>
        <taxon>environmental samples</taxon>
    </lineage>
</organism>
<sequence length="286" mass="31725">MAFTSFRRVCQTAGTALSNGYLSVFLTHKLNNSMTKGFCVPILNCYSCPLALFSCPIGTIQHFAAFHVFPFYPLALLGLVGILVGRMSCGWICPFGLVQDLLYKVKLPKFDFNPNLGYIKYLVLLVFVFALPYQTGELWFSKLCPSGTLFASIPWFVWNPIDPGTGQPTLPGGPGVIFYVDLILLAIFLAWFMVTKRPFCRIFCPLGAIFSLFNKISFIQLKVDHACDGCERCESLCPVGINVHKTPNSPDCIRCLECVACEHVSVTTAAPFPKDSFAKNIARDLE</sequence>
<evidence type="ECO:0000313" key="9">
    <source>
        <dbReference type="EMBL" id="VEN74109.1"/>
    </source>
</evidence>
<dbReference type="GO" id="GO:0051539">
    <property type="term" value="F:4 iron, 4 sulfur cluster binding"/>
    <property type="evidence" value="ECO:0007669"/>
    <property type="project" value="UniProtKB-KW"/>
</dbReference>
<dbReference type="SUPFAM" id="SSF54862">
    <property type="entry name" value="4Fe-4S ferredoxins"/>
    <property type="match status" value="1"/>
</dbReference>
<dbReference type="InterPro" id="IPR017896">
    <property type="entry name" value="4Fe4S_Fe-S-bd"/>
</dbReference>
<dbReference type="PANTHER" id="PTHR30176:SF3">
    <property type="entry name" value="FERREDOXIN-TYPE PROTEIN NAPH"/>
    <property type="match status" value="1"/>
</dbReference>
<dbReference type="PANTHER" id="PTHR30176">
    <property type="entry name" value="FERREDOXIN-TYPE PROTEIN NAPH"/>
    <property type="match status" value="1"/>
</dbReference>
<feature type="domain" description="4Fe-4S ferredoxin-type" evidence="8">
    <location>
        <begin position="219"/>
        <end position="247"/>
    </location>
</feature>
<dbReference type="AlphaFoldDB" id="A0A484HFR5"/>
<keyword evidence="6" id="KW-0411">Iron-sulfur</keyword>
<evidence type="ECO:0000256" key="2">
    <source>
        <dbReference type="ARBA" id="ARBA00022485"/>
    </source>
</evidence>
<keyword evidence="2" id="KW-0004">4Fe-4S</keyword>
<feature type="transmembrane region" description="Helical" evidence="7">
    <location>
        <begin position="118"/>
        <end position="135"/>
    </location>
</feature>
<feature type="transmembrane region" description="Helical" evidence="7">
    <location>
        <begin position="71"/>
        <end position="97"/>
    </location>
</feature>
<evidence type="ECO:0000256" key="1">
    <source>
        <dbReference type="ARBA" id="ARBA00022448"/>
    </source>
</evidence>
<proteinExistence type="predicted"/>
<dbReference type="EMBL" id="CAACVI010000023">
    <property type="protein sequence ID" value="VEN74109.1"/>
    <property type="molecule type" value="Genomic_DNA"/>
</dbReference>
<dbReference type="Pfam" id="PF12801">
    <property type="entry name" value="Fer4_5"/>
    <property type="match status" value="2"/>
</dbReference>
<name>A0A484HFR5_9BACT</name>
<gene>
    <name evidence="9" type="primary">mad6</name>
    <name evidence="9" type="ORF">EPICR_30039</name>
</gene>
<keyword evidence="7" id="KW-1133">Transmembrane helix</keyword>
<feature type="transmembrane region" description="Helical" evidence="7">
    <location>
        <begin position="176"/>
        <end position="194"/>
    </location>
</feature>
<dbReference type="GO" id="GO:0046872">
    <property type="term" value="F:metal ion binding"/>
    <property type="evidence" value="ECO:0007669"/>
    <property type="project" value="UniProtKB-KW"/>
</dbReference>
<keyword evidence="5" id="KW-0408">Iron</keyword>
<dbReference type="GO" id="GO:0005886">
    <property type="term" value="C:plasma membrane"/>
    <property type="evidence" value="ECO:0007669"/>
    <property type="project" value="TreeGrafter"/>
</dbReference>
<feature type="transmembrane region" description="Helical" evidence="7">
    <location>
        <begin position="38"/>
        <end position="59"/>
    </location>
</feature>
<protein>
    <submittedName>
        <fullName evidence="9">Magnetosome protein Mad6</fullName>
    </submittedName>
</protein>
<reference evidence="9" key="1">
    <citation type="submission" date="2019-01" db="EMBL/GenBank/DDBJ databases">
        <authorList>
            <consortium name="Genoscope - CEA"/>
            <person name="William W."/>
        </authorList>
    </citation>
    <scope>NUCLEOTIDE SEQUENCE</scope>
    <source>
        <strain evidence="9">CR-1</strain>
    </source>
</reference>
<dbReference type="PROSITE" id="PS51379">
    <property type="entry name" value="4FE4S_FER_2"/>
    <property type="match status" value="1"/>
</dbReference>
<evidence type="ECO:0000259" key="8">
    <source>
        <dbReference type="PROSITE" id="PS51379"/>
    </source>
</evidence>